<accession>A0A9E6TW99</accession>
<keyword evidence="5" id="KW-1185">Reference proteome</keyword>
<dbReference type="RefSeq" id="WP_186661105.1">
    <property type="nucleotide sequence ID" value="NZ_CP077095.1"/>
</dbReference>
<gene>
    <name evidence="4" type="ORF">HU772_016695</name>
</gene>
<keyword evidence="2" id="KW-0175">Coiled coil</keyword>
<dbReference type="SMART" id="SM00422">
    <property type="entry name" value="HTH_MERR"/>
    <property type="match status" value="1"/>
</dbReference>
<evidence type="ECO:0000256" key="1">
    <source>
        <dbReference type="ARBA" id="ARBA00023125"/>
    </source>
</evidence>
<dbReference type="PANTHER" id="PTHR30204:SF97">
    <property type="entry name" value="MERR FAMILY REGULATORY PROTEIN"/>
    <property type="match status" value="1"/>
</dbReference>
<reference evidence="4 5" key="2">
    <citation type="journal article" date="2021" name="Microorganisms">
        <title>The Ever-Expanding Pseudomonas Genus: Description of 43 New Species and Partition of the Pseudomonas putida Group.</title>
        <authorList>
            <person name="Girard L."/>
            <person name="Lood C."/>
            <person name="Hofte M."/>
            <person name="Vandamme P."/>
            <person name="Rokni-Zadeh H."/>
            <person name="van Noort V."/>
            <person name="Lavigne R."/>
            <person name="De Mot R."/>
        </authorList>
    </citation>
    <scope>NUCLEOTIDE SEQUENCE [LARGE SCALE GENOMIC DNA]</scope>
    <source>
        <strain evidence="4 5">RW9S1A</strain>
    </source>
</reference>
<evidence type="ECO:0000313" key="5">
    <source>
        <dbReference type="Proteomes" id="UP000633418"/>
    </source>
</evidence>
<dbReference type="InterPro" id="IPR047057">
    <property type="entry name" value="MerR_fam"/>
</dbReference>
<name>A0A9E6TW99_9PSED</name>
<dbReference type="Proteomes" id="UP000633418">
    <property type="component" value="Chromosome"/>
</dbReference>
<dbReference type="GO" id="GO:0003700">
    <property type="term" value="F:DNA-binding transcription factor activity"/>
    <property type="evidence" value="ECO:0007669"/>
    <property type="project" value="InterPro"/>
</dbReference>
<dbReference type="Gene3D" id="1.10.1660.10">
    <property type="match status" value="1"/>
</dbReference>
<proteinExistence type="predicted"/>
<dbReference type="GO" id="GO:0003677">
    <property type="term" value="F:DNA binding"/>
    <property type="evidence" value="ECO:0007669"/>
    <property type="project" value="UniProtKB-KW"/>
</dbReference>
<dbReference type="CDD" id="cd04781">
    <property type="entry name" value="HTH_MerR-like_sg6"/>
    <property type="match status" value="1"/>
</dbReference>
<dbReference type="AlphaFoldDB" id="A0A9E6TW99"/>
<evidence type="ECO:0000259" key="3">
    <source>
        <dbReference type="PROSITE" id="PS50937"/>
    </source>
</evidence>
<dbReference type="InterPro" id="IPR009061">
    <property type="entry name" value="DNA-bd_dom_put_sf"/>
</dbReference>
<dbReference type="PROSITE" id="PS50937">
    <property type="entry name" value="HTH_MERR_2"/>
    <property type="match status" value="1"/>
</dbReference>
<sequence length="134" mass="14839">MDIADVARRTGVPASTLRYYANKGLLTSLAGPGQRRQFPADTPERLALIALGQAAGFSLDEVAAMLVEHRVDRQMLLAKADEIERRIKRLQAMSKGLRHAAVCPQENHLHCPNFQRLLQVSSRQSKRGKAPDKA</sequence>
<organism evidence="4 5">
    <name type="scientific">Pseudomonas xantholysinigenes</name>
    <dbReference type="NCBI Taxonomy" id="2745490"/>
    <lineage>
        <taxon>Bacteria</taxon>
        <taxon>Pseudomonadati</taxon>
        <taxon>Pseudomonadota</taxon>
        <taxon>Gammaproteobacteria</taxon>
        <taxon>Pseudomonadales</taxon>
        <taxon>Pseudomonadaceae</taxon>
        <taxon>Pseudomonas</taxon>
    </lineage>
</organism>
<dbReference type="Pfam" id="PF13411">
    <property type="entry name" value="MerR_1"/>
    <property type="match status" value="1"/>
</dbReference>
<dbReference type="InterPro" id="IPR000551">
    <property type="entry name" value="MerR-type_HTH_dom"/>
</dbReference>
<keyword evidence="1" id="KW-0238">DNA-binding</keyword>
<dbReference type="PANTHER" id="PTHR30204">
    <property type="entry name" value="REDOX-CYCLING DRUG-SENSING TRANSCRIPTIONAL ACTIVATOR SOXR"/>
    <property type="match status" value="1"/>
</dbReference>
<dbReference type="KEGG" id="pxn:HU772_016695"/>
<dbReference type="SUPFAM" id="SSF46955">
    <property type="entry name" value="Putative DNA-binding domain"/>
    <property type="match status" value="1"/>
</dbReference>
<feature type="domain" description="HTH merR-type" evidence="3">
    <location>
        <begin position="1"/>
        <end position="68"/>
    </location>
</feature>
<dbReference type="EMBL" id="CP077095">
    <property type="protein sequence ID" value="QXI36981.1"/>
    <property type="molecule type" value="Genomic_DNA"/>
</dbReference>
<evidence type="ECO:0000256" key="2">
    <source>
        <dbReference type="SAM" id="Coils"/>
    </source>
</evidence>
<feature type="coiled-coil region" evidence="2">
    <location>
        <begin position="73"/>
        <end position="100"/>
    </location>
</feature>
<protein>
    <submittedName>
        <fullName evidence="4">Helix-turn-helix domain-containing protein</fullName>
    </submittedName>
</protein>
<evidence type="ECO:0000313" key="4">
    <source>
        <dbReference type="EMBL" id="QXI36981.1"/>
    </source>
</evidence>
<reference evidence="4 5" key="1">
    <citation type="journal article" date="2020" name="Microorganisms">
        <title>Reliable Identification of Environmental Pseudomonas Isolates Using the rpoD Gene.</title>
        <authorList>
            <consortium name="The Broad Institute Genome Sequencing Platform"/>
            <person name="Girard L."/>
            <person name="Lood C."/>
            <person name="Rokni-Zadeh H."/>
            <person name="van Noort V."/>
            <person name="Lavigne R."/>
            <person name="De Mot R."/>
        </authorList>
    </citation>
    <scope>NUCLEOTIDE SEQUENCE [LARGE SCALE GENOMIC DNA]</scope>
    <source>
        <strain evidence="4 5">RW9S1A</strain>
    </source>
</reference>